<keyword evidence="4" id="KW-1185">Reference proteome</keyword>
<dbReference type="Proteomes" id="UP000750711">
    <property type="component" value="Unassembled WGS sequence"/>
</dbReference>
<evidence type="ECO:0000313" key="4">
    <source>
        <dbReference type="Proteomes" id="UP000750711"/>
    </source>
</evidence>
<dbReference type="SUPFAM" id="SSF57959">
    <property type="entry name" value="Leucine zipper domain"/>
    <property type="match status" value="1"/>
</dbReference>
<protein>
    <recommendedName>
        <fullName evidence="5">BZIP transcription factor</fullName>
    </recommendedName>
</protein>
<sequence length="483" mass="53524">MSDKQSLMHQTLSSLATQKPGGAKRRASRAGVRRVSTLTPAQLERKRAVDREAQRATRQRTRERIERLEAKIAGLAVDQGSAHDVWRLNENLMLQNAELRAQLDSAEILFSTLGNGLNSHSVDNLYFRVPPLGSSPVASVPTTYPSHGLLYADGIEAMSSTWPVSPISSSPSPGETTAWQPEKTILWQPLSSDTEKAVIPDLEWTVPASTRLSSLSGSNSPHHQSLICIGHLPIAKGELDIEFVEADALRLAMHPMSPVDDGSSSMIRQAPTQEAIPDTTTSVNQQPALHGWELPIQNLAPTCLIDHILLDFINDRRRLAFSGMTGTQLVGPKYPSILPLLNPKQDVGSHPVSRVLTDILCAHPGLSCIPEKVAVLYVMYLLLQLVTPHPVWMDHIPWPRLRDRIINDQEAYSTLEFQDILDSDICLNWHHKPMDALVLHGEEIRMNSSFERHIRSLENWSLGPTFVERYPELAETVGVGGCD</sequence>
<name>A0A9P8LGW3_9PEZI</name>
<proteinExistence type="predicted"/>
<feature type="coiled-coil region" evidence="1">
    <location>
        <begin position="51"/>
        <end position="109"/>
    </location>
</feature>
<evidence type="ECO:0000313" key="3">
    <source>
        <dbReference type="EMBL" id="KAH0565107.1"/>
    </source>
</evidence>
<dbReference type="InterPro" id="IPR046347">
    <property type="entry name" value="bZIP_sf"/>
</dbReference>
<dbReference type="GO" id="GO:0003700">
    <property type="term" value="F:DNA-binding transcription factor activity"/>
    <property type="evidence" value="ECO:0007669"/>
    <property type="project" value="InterPro"/>
</dbReference>
<keyword evidence="1" id="KW-0175">Coiled coil</keyword>
<feature type="compositionally biased region" description="Polar residues" evidence="2">
    <location>
        <begin position="1"/>
        <end position="17"/>
    </location>
</feature>
<feature type="region of interest" description="Disordered" evidence="2">
    <location>
        <begin position="1"/>
        <end position="39"/>
    </location>
</feature>
<organism evidence="3 4">
    <name type="scientific">Trichoglossum hirsutum</name>
    <dbReference type="NCBI Taxonomy" id="265104"/>
    <lineage>
        <taxon>Eukaryota</taxon>
        <taxon>Fungi</taxon>
        <taxon>Dikarya</taxon>
        <taxon>Ascomycota</taxon>
        <taxon>Pezizomycotina</taxon>
        <taxon>Geoglossomycetes</taxon>
        <taxon>Geoglossales</taxon>
        <taxon>Geoglossaceae</taxon>
        <taxon>Trichoglossum</taxon>
    </lineage>
</organism>
<dbReference type="AlphaFoldDB" id="A0A9P8LGW3"/>
<dbReference type="PANTHER" id="PTHR37012">
    <property type="entry name" value="B-ZIP TRANSCRIPTION FACTOR (EUROFUNG)-RELATED"/>
    <property type="match status" value="1"/>
</dbReference>
<dbReference type="CDD" id="cd14688">
    <property type="entry name" value="bZIP_YAP"/>
    <property type="match status" value="1"/>
</dbReference>
<evidence type="ECO:0008006" key="5">
    <source>
        <dbReference type="Google" id="ProtNLM"/>
    </source>
</evidence>
<feature type="compositionally biased region" description="Basic residues" evidence="2">
    <location>
        <begin position="22"/>
        <end position="32"/>
    </location>
</feature>
<gene>
    <name evidence="3" type="ORF">GP486_001507</name>
</gene>
<evidence type="ECO:0000256" key="2">
    <source>
        <dbReference type="SAM" id="MobiDB-lite"/>
    </source>
</evidence>
<dbReference type="Pfam" id="PF11905">
    <property type="entry name" value="DUF3425"/>
    <property type="match status" value="1"/>
</dbReference>
<dbReference type="Gene3D" id="1.20.5.170">
    <property type="match status" value="1"/>
</dbReference>
<reference evidence="3" key="1">
    <citation type="submission" date="2021-03" db="EMBL/GenBank/DDBJ databases">
        <title>Comparative genomics and phylogenomic investigation of the class Geoglossomycetes provide insights into ecological specialization and systematics.</title>
        <authorList>
            <person name="Melie T."/>
            <person name="Pirro S."/>
            <person name="Miller A.N."/>
            <person name="Quandt A."/>
        </authorList>
    </citation>
    <scope>NUCLEOTIDE SEQUENCE</scope>
    <source>
        <strain evidence="3">CAQ_001_2017</strain>
    </source>
</reference>
<accession>A0A9P8LGW3</accession>
<comment type="caution">
    <text evidence="3">The sequence shown here is derived from an EMBL/GenBank/DDBJ whole genome shotgun (WGS) entry which is preliminary data.</text>
</comment>
<dbReference type="InterPro" id="IPR021833">
    <property type="entry name" value="DUF3425"/>
</dbReference>
<dbReference type="EMBL" id="JAGHQM010000136">
    <property type="protein sequence ID" value="KAH0565107.1"/>
    <property type="molecule type" value="Genomic_DNA"/>
</dbReference>
<dbReference type="PANTHER" id="PTHR37012:SF2">
    <property type="entry name" value="BZIP DOMAIN-CONTAINING PROTEIN-RELATED"/>
    <property type="match status" value="1"/>
</dbReference>
<evidence type="ECO:0000256" key="1">
    <source>
        <dbReference type="SAM" id="Coils"/>
    </source>
</evidence>